<keyword evidence="5 7" id="KW-0456">Lyase</keyword>
<dbReference type="RefSeq" id="WP_390260531.1">
    <property type="nucleotide sequence ID" value="NZ_JBHUGH010000005.1"/>
</dbReference>
<dbReference type="PANTHER" id="PTHR30518">
    <property type="entry name" value="ENDOLYTIC MUREIN TRANSGLYCOSYLASE"/>
    <property type="match status" value="1"/>
</dbReference>
<comment type="function">
    <text evidence="7">Functions as a peptidoglycan terminase that cleaves nascent peptidoglycan strands endolytically to terminate their elongation.</text>
</comment>
<evidence type="ECO:0000256" key="6">
    <source>
        <dbReference type="ARBA" id="ARBA00023316"/>
    </source>
</evidence>
<keyword evidence="7" id="KW-0997">Cell inner membrane</keyword>
<dbReference type="InterPro" id="IPR003770">
    <property type="entry name" value="MLTG-like"/>
</dbReference>
<reference evidence="10" key="1">
    <citation type="journal article" date="2019" name="Int. J. Syst. Evol. Microbiol.">
        <title>The Global Catalogue of Microorganisms (GCM) 10K type strain sequencing project: providing services to taxonomists for standard genome sequencing and annotation.</title>
        <authorList>
            <consortium name="The Broad Institute Genomics Platform"/>
            <consortium name="The Broad Institute Genome Sequencing Center for Infectious Disease"/>
            <person name="Wu L."/>
            <person name="Ma J."/>
        </authorList>
    </citation>
    <scope>NUCLEOTIDE SEQUENCE [LARGE SCALE GENOMIC DNA]</scope>
    <source>
        <strain evidence="10">CGMCC 4.7242</strain>
    </source>
</reference>
<evidence type="ECO:0000256" key="2">
    <source>
        <dbReference type="ARBA" id="ARBA00022692"/>
    </source>
</evidence>
<proteinExistence type="inferred from homology"/>
<dbReference type="Gene3D" id="3.30.1490.480">
    <property type="entry name" value="Endolytic murein transglycosylase"/>
    <property type="match status" value="1"/>
</dbReference>
<evidence type="ECO:0000313" key="9">
    <source>
        <dbReference type="EMBL" id="MFD1912145.1"/>
    </source>
</evidence>
<dbReference type="EMBL" id="JBHUGH010000005">
    <property type="protein sequence ID" value="MFD1912145.1"/>
    <property type="molecule type" value="Genomic_DNA"/>
</dbReference>
<evidence type="ECO:0000256" key="7">
    <source>
        <dbReference type="HAMAP-Rule" id="MF_02065"/>
    </source>
</evidence>
<protein>
    <recommendedName>
        <fullName evidence="7">Endolytic murein transglycosylase</fullName>
        <ecNumber evidence="7">4.2.2.29</ecNumber>
    </recommendedName>
    <alternativeName>
        <fullName evidence="7">Peptidoglycan lytic transglycosylase</fullName>
    </alternativeName>
    <alternativeName>
        <fullName evidence="7">Peptidoglycan polymerization terminase</fullName>
    </alternativeName>
</protein>
<keyword evidence="4 7" id="KW-0472">Membrane</keyword>
<dbReference type="Proteomes" id="UP001597353">
    <property type="component" value="Unassembled WGS sequence"/>
</dbReference>
<comment type="similarity">
    <text evidence="7">Belongs to the transglycosylase MltG family.</text>
</comment>
<dbReference type="CDD" id="cd08010">
    <property type="entry name" value="MltG_like"/>
    <property type="match status" value="1"/>
</dbReference>
<evidence type="ECO:0000256" key="1">
    <source>
        <dbReference type="ARBA" id="ARBA00022475"/>
    </source>
</evidence>
<dbReference type="PANTHER" id="PTHR30518:SF2">
    <property type="entry name" value="ENDOLYTIC MUREIN TRANSGLYCOSYLASE"/>
    <property type="match status" value="1"/>
</dbReference>
<name>A0ABW4S3F6_9RHOB</name>
<keyword evidence="6 7" id="KW-0961">Cell wall biogenesis/degradation</keyword>
<keyword evidence="3 7" id="KW-1133">Transmembrane helix</keyword>
<comment type="catalytic activity">
    <reaction evidence="7">
        <text>a peptidoglycan chain = a peptidoglycan chain with N-acetyl-1,6-anhydromuramyl-[peptide] at the reducing end + a peptidoglycan chain with N-acetylglucosamine at the non-reducing end.</text>
        <dbReference type="EC" id="4.2.2.29"/>
    </reaction>
</comment>
<dbReference type="HAMAP" id="MF_02065">
    <property type="entry name" value="MltG"/>
    <property type="match status" value="1"/>
</dbReference>
<keyword evidence="2 7" id="KW-0812">Transmembrane</keyword>
<gene>
    <name evidence="7 9" type="primary">mltG</name>
    <name evidence="9" type="ORF">ACFSGJ_07945</name>
</gene>
<comment type="caution">
    <text evidence="9">The sequence shown here is derived from an EMBL/GenBank/DDBJ whole genome shotgun (WGS) entry which is preliminary data.</text>
</comment>
<keyword evidence="10" id="KW-1185">Reference proteome</keyword>
<organism evidence="9 10">
    <name type="scientific">Halodurantibacterium flavum</name>
    <dbReference type="NCBI Taxonomy" id="1382802"/>
    <lineage>
        <taxon>Bacteria</taxon>
        <taxon>Pseudomonadati</taxon>
        <taxon>Pseudomonadota</taxon>
        <taxon>Alphaproteobacteria</taxon>
        <taxon>Rhodobacterales</taxon>
        <taxon>Paracoccaceae</taxon>
        <taxon>Halodurantibacterium</taxon>
    </lineage>
</organism>
<feature type="compositionally biased region" description="Acidic residues" evidence="8">
    <location>
        <begin position="397"/>
        <end position="409"/>
    </location>
</feature>
<feature type="region of interest" description="Disordered" evidence="8">
    <location>
        <begin position="380"/>
        <end position="409"/>
    </location>
</feature>
<dbReference type="EC" id="4.2.2.29" evidence="7"/>
<dbReference type="Pfam" id="PF02618">
    <property type="entry name" value="YceG"/>
    <property type="match status" value="2"/>
</dbReference>
<evidence type="ECO:0000256" key="8">
    <source>
        <dbReference type="SAM" id="MobiDB-lite"/>
    </source>
</evidence>
<evidence type="ECO:0000256" key="4">
    <source>
        <dbReference type="ARBA" id="ARBA00023136"/>
    </source>
</evidence>
<dbReference type="NCBIfam" id="TIGR00247">
    <property type="entry name" value="endolytic transglycosylase MltG"/>
    <property type="match status" value="1"/>
</dbReference>
<accession>A0ABW4S3F6</accession>
<evidence type="ECO:0000256" key="5">
    <source>
        <dbReference type="ARBA" id="ARBA00023239"/>
    </source>
</evidence>
<evidence type="ECO:0000313" key="10">
    <source>
        <dbReference type="Proteomes" id="UP001597353"/>
    </source>
</evidence>
<keyword evidence="1 7" id="KW-1003">Cell membrane</keyword>
<dbReference type="Gene3D" id="3.30.160.60">
    <property type="entry name" value="Classic Zinc Finger"/>
    <property type="match status" value="1"/>
</dbReference>
<evidence type="ECO:0000256" key="3">
    <source>
        <dbReference type="ARBA" id="ARBA00022989"/>
    </source>
</evidence>
<sequence>MWRHVASNALTLFVVVLAFLGGLIAWGQRQYVAEGPAQTSVCVRVERGANMAQVSRQLEEQGAISNATIFRIGARYQEQSGGLRFGSYLVPAGASMPQVLDILTRGGASTCGTEINYRIGVVLAEMVVRELDPETARYVETIRFNPATDAVPDGYLEVAQAEDTRFRVTLAEGATSWQAVDALRRAEFLSGQIDSVPAEGTLAPDSYEVTRGADRAALVDEMEARQSRILADLWENRSDGLPIDTPEEALILASIVEKETGVAEERRQVASVFVNRLNQGMRLQTDPTVIYGITLGEGTLGRGLRRSELDARTPYNTYQIDGLPPTPIANPGRASIEAALNPDDTPYIYFVADGTGGHAFGVTLEEHNRNVARWREIERERAARGIETDPETGAAVGEEDAEAEPEAAE</sequence>
<feature type="site" description="Important for catalytic activity" evidence="7">
    <location>
        <position position="259"/>
    </location>
</feature>